<name>A0A0C4YDH6_9BURK</name>
<reference evidence="1 2" key="1">
    <citation type="journal article" date="2015" name="Genome Announc.">
        <title>Complete Genome Sequence of Cupriavidus basilensis 4G11, Isolated from the Oak Ridge Field Research Center Site.</title>
        <authorList>
            <person name="Ray J."/>
            <person name="Waters R.J."/>
            <person name="Skerker J.M."/>
            <person name="Kuehl J.V."/>
            <person name="Price M.N."/>
            <person name="Huang J."/>
            <person name="Chakraborty R."/>
            <person name="Arkin A.P."/>
            <person name="Deutschbauer A."/>
        </authorList>
    </citation>
    <scope>NUCLEOTIDE SEQUENCE [LARGE SCALE GENOMIC DNA]</scope>
    <source>
        <strain evidence="1">4G11</strain>
    </source>
</reference>
<dbReference type="Proteomes" id="UP000031843">
    <property type="component" value="Chromosome main"/>
</dbReference>
<evidence type="ECO:0000313" key="2">
    <source>
        <dbReference type="Proteomes" id="UP000031843"/>
    </source>
</evidence>
<sequence>MKKLAETVHQVVQLVQTRRLSLTNEKQTQSDIADVFTVAGIPFEREVRLCEADIVDFMVADTIAIEVKIKGQRKAIFRQLERYAGHDRVTHILLFTSVAMMLPGEIGGKPAHVASLSRGWL</sequence>
<organism evidence="1 2">
    <name type="scientific">Cupriavidus basilensis</name>
    <dbReference type="NCBI Taxonomy" id="68895"/>
    <lineage>
        <taxon>Bacteria</taxon>
        <taxon>Pseudomonadati</taxon>
        <taxon>Pseudomonadota</taxon>
        <taxon>Betaproteobacteria</taxon>
        <taxon>Burkholderiales</taxon>
        <taxon>Burkholderiaceae</taxon>
        <taxon>Cupriavidus</taxon>
    </lineage>
</organism>
<dbReference type="AlphaFoldDB" id="A0A0C4YDH6"/>
<dbReference type="STRING" id="68895.RR42_m1389"/>
<proteinExistence type="predicted"/>
<dbReference type="RefSeq" id="WP_043345071.1">
    <property type="nucleotide sequence ID" value="NZ_CP010536.1"/>
</dbReference>
<gene>
    <name evidence="1" type="ORF">RR42_m1389</name>
</gene>
<protein>
    <submittedName>
        <fullName evidence="1">Uncharacterized protein</fullName>
    </submittedName>
</protein>
<dbReference type="OrthoDB" id="9133150at2"/>
<keyword evidence="2" id="KW-1185">Reference proteome</keyword>
<accession>A0A0C4YDH6</accession>
<evidence type="ECO:0000313" key="1">
    <source>
        <dbReference type="EMBL" id="AJG18791.1"/>
    </source>
</evidence>
<dbReference type="KEGG" id="cbw:RR42_m1389"/>
<dbReference type="EMBL" id="CP010536">
    <property type="protein sequence ID" value="AJG18791.1"/>
    <property type="molecule type" value="Genomic_DNA"/>
</dbReference>